<keyword evidence="3 6" id="KW-0812">Transmembrane</keyword>
<evidence type="ECO:0000256" key="5">
    <source>
        <dbReference type="ARBA" id="ARBA00023136"/>
    </source>
</evidence>
<comment type="subcellular location">
    <subcellularLocation>
        <location evidence="1">Endomembrane system</location>
    </subcellularLocation>
</comment>
<evidence type="ECO:0000313" key="7">
    <source>
        <dbReference type="EMBL" id="TGL75946.1"/>
    </source>
</evidence>
<evidence type="ECO:0000256" key="6">
    <source>
        <dbReference type="SAM" id="Phobius"/>
    </source>
</evidence>
<keyword evidence="4 6" id="KW-1133">Transmembrane helix</keyword>
<dbReference type="AlphaFoldDB" id="A0A4Z1ACB4"/>
<protein>
    <submittedName>
        <fullName evidence="7">DUF445 family protein</fullName>
    </submittedName>
</protein>
<keyword evidence="8" id="KW-1185">Reference proteome</keyword>
<reference evidence="7" key="1">
    <citation type="journal article" date="2019" name="PLoS Negl. Trop. Dis.">
        <title>Revisiting the worldwide diversity of Leptospira species in the environment.</title>
        <authorList>
            <person name="Vincent A.T."/>
            <person name="Schiettekatte O."/>
            <person name="Bourhy P."/>
            <person name="Veyrier F.J."/>
            <person name="Picardeau M."/>
        </authorList>
    </citation>
    <scope>NUCLEOTIDE SEQUENCE [LARGE SCALE GENOMIC DNA]</scope>
    <source>
        <strain evidence="7">201702451</strain>
    </source>
</reference>
<evidence type="ECO:0000256" key="2">
    <source>
        <dbReference type="ARBA" id="ARBA00008053"/>
    </source>
</evidence>
<accession>A0A4Z1ACB4</accession>
<dbReference type="GO" id="GO:0012505">
    <property type="term" value="C:endomembrane system"/>
    <property type="evidence" value="ECO:0007669"/>
    <property type="project" value="UniProtKB-SubCell"/>
</dbReference>
<gene>
    <name evidence="7" type="ORF">EHQ62_00955</name>
</gene>
<feature type="transmembrane region" description="Helical" evidence="6">
    <location>
        <begin position="211"/>
        <end position="231"/>
    </location>
</feature>
<evidence type="ECO:0000313" key="8">
    <source>
        <dbReference type="Proteomes" id="UP000297567"/>
    </source>
</evidence>
<dbReference type="PANTHER" id="PTHR35791:SF1">
    <property type="entry name" value="UPF0754 MEMBRANE PROTEIN YHEB"/>
    <property type="match status" value="1"/>
</dbReference>
<dbReference type="EMBL" id="RQGH01000006">
    <property type="protein sequence ID" value="TGL75946.1"/>
    <property type="molecule type" value="Genomic_DNA"/>
</dbReference>
<dbReference type="InterPro" id="IPR007383">
    <property type="entry name" value="DUF445"/>
</dbReference>
<evidence type="ECO:0000256" key="3">
    <source>
        <dbReference type="ARBA" id="ARBA00022692"/>
    </source>
</evidence>
<feature type="transmembrane region" description="Helical" evidence="6">
    <location>
        <begin position="6"/>
        <end position="28"/>
    </location>
</feature>
<feature type="transmembrane region" description="Helical" evidence="6">
    <location>
        <begin position="380"/>
        <end position="400"/>
    </location>
</feature>
<name>A0A4Z1ACB4_9LEPT</name>
<comment type="similarity">
    <text evidence="2">Belongs to the UPF0754 family.</text>
</comment>
<comment type="caution">
    <text evidence="7">The sequence shown here is derived from an EMBL/GenBank/DDBJ whole genome shotgun (WGS) entry which is preliminary data.</text>
</comment>
<proteinExistence type="inferred from homology"/>
<feature type="transmembrane region" description="Helical" evidence="6">
    <location>
        <begin position="187"/>
        <end position="205"/>
    </location>
</feature>
<evidence type="ECO:0000256" key="4">
    <source>
        <dbReference type="ARBA" id="ARBA00022989"/>
    </source>
</evidence>
<dbReference type="Proteomes" id="UP000297567">
    <property type="component" value="Unassembled WGS sequence"/>
</dbReference>
<dbReference type="Pfam" id="PF04286">
    <property type="entry name" value="DUF445"/>
    <property type="match status" value="1"/>
</dbReference>
<organism evidence="7 8">
    <name type="scientific">Leptospira jelokensis</name>
    <dbReference type="NCBI Taxonomy" id="2484931"/>
    <lineage>
        <taxon>Bacteria</taxon>
        <taxon>Pseudomonadati</taxon>
        <taxon>Spirochaetota</taxon>
        <taxon>Spirochaetia</taxon>
        <taxon>Leptospirales</taxon>
        <taxon>Leptospiraceae</taxon>
        <taxon>Leptospira</taxon>
    </lineage>
</organism>
<dbReference type="PANTHER" id="PTHR35791">
    <property type="entry name" value="UPF0754 MEMBRANE PROTEIN YHEB"/>
    <property type="match status" value="1"/>
</dbReference>
<keyword evidence="5 6" id="KW-0472">Membrane</keyword>
<evidence type="ECO:0000256" key="1">
    <source>
        <dbReference type="ARBA" id="ARBA00004308"/>
    </source>
</evidence>
<dbReference type="RefSeq" id="WP_135640400.1">
    <property type="nucleotide sequence ID" value="NZ_RQGH01000006.1"/>
</dbReference>
<sequence length="403" mass="46003">MFPSDLILIATIPFTYALIGWFTNWLALKMTFYPIRFFGYPPYFGWQGIIPRKANKIAHNFVEVITEKLLDVKEIAKKIDDTIVEKKLSNALEPTIQKATIDFANSIDPEFWNKIPKNLQTEIIGKIKKESGVIIKKITREIQEDIHSKLNIKHLVFEKMTGENTKTIVEMFQRVGGPEFKFIERSGLYFGFLLGLFQLIVWFYFPIAWTLPLQGILVGYVTNFLAIQMIFRPIEPKKYFGIFEYQGLFLKRKDAVSLAFAKIVSEQILSSKNILEELLFGKAAEILLADIQKEIFIQIDKITTFTKPLIAVSGKWATYETSKLDISKTITEATILHAKGLDDYLHSCMALDTIITNKMKVMSAKEFESILRSAFQEDELLLILIGAALGAFVGFLQLVLVSV</sequence>